<dbReference type="Proteomes" id="UP001501410">
    <property type="component" value="Unassembled WGS sequence"/>
</dbReference>
<proteinExistence type="predicted"/>
<accession>A0ABP8MHN7</accession>
<evidence type="ECO:0008006" key="5">
    <source>
        <dbReference type="Google" id="ProtNLM"/>
    </source>
</evidence>
<keyword evidence="2" id="KW-0472">Membrane</keyword>
<evidence type="ECO:0000313" key="3">
    <source>
        <dbReference type="EMBL" id="GAA4450507.1"/>
    </source>
</evidence>
<keyword evidence="2" id="KW-1133">Transmembrane helix</keyword>
<reference evidence="4" key="1">
    <citation type="journal article" date="2019" name="Int. J. Syst. Evol. Microbiol.">
        <title>The Global Catalogue of Microorganisms (GCM) 10K type strain sequencing project: providing services to taxonomists for standard genome sequencing and annotation.</title>
        <authorList>
            <consortium name="The Broad Institute Genomics Platform"/>
            <consortium name="The Broad Institute Genome Sequencing Center for Infectious Disease"/>
            <person name="Wu L."/>
            <person name="Ma J."/>
        </authorList>
    </citation>
    <scope>NUCLEOTIDE SEQUENCE [LARGE SCALE GENOMIC DNA]</scope>
    <source>
        <strain evidence="4">JCM 31921</strain>
    </source>
</reference>
<keyword evidence="2" id="KW-0812">Transmembrane</keyword>
<gene>
    <name evidence="3" type="ORF">GCM10023092_06470</name>
</gene>
<name>A0ABP8MHN7_9BACT</name>
<protein>
    <recommendedName>
        <fullName evidence="5">Chromosome segregation protein SMC</fullName>
    </recommendedName>
</protein>
<dbReference type="EMBL" id="BAABEZ010000004">
    <property type="protein sequence ID" value="GAA4450507.1"/>
    <property type="molecule type" value="Genomic_DNA"/>
</dbReference>
<keyword evidence="4" id="KW-1185">Reference proteome</keyword>
<comment type="caution">
    <text evidence="3">The sequence shown here is derived from an EMBL/GenBank/DDBJ whole genome shotgun (WGS) entry which is preliminary data.</text>
</comment>
<feature type="transmembrane region" description="Helical" evidence="2">
    <location>
        <begin position="21"/>
        <end position="42"/>
    </location>
</feature>
<organism evidence="3 4">
    <name type="scientific">Rurimicrobium arvi</name>
    <dbReference type="NCBI Taxonomy" id="2049916"/>
    <lineage>
        <taxon>Bacteria</taxon>
        <taxon>Pseudomonadati</taxon>
        <taxon>Bacteroidota</taxon>
        <taxon>Chitinophagia</taxon>
        <taxon>Chitinophagales</taxon>
        <taxon>Chitinophagaceae</taxon>
        <taxon>Rurimicrobium</taxon>
    </lineage>
</organism>
<sequence>MNQEMNQSTGTPSAQAAPKKNYTTLLVVLLAISVIANIWLMYNRKQVVEQNTFLITENTDLNAAKDTLQGQYDAALARLDELTGKNAELDQMVKDKDGEITKLKSDIKSLLTKRNATVSDLKKAQSLIATLNTKVKTYEERIAELEKENTVLTEGNNRLNQQNDSLSGEAENLRKLGSVLHISNIRMEPINLKKNGEKEVATTKAKKVDILRVVFDIDENRVVNDGPAEIYVIIQGVEGKLLSNAAYGSGVTTDADGNALNYTVVKRINLEKGQRMTNVTVDWKQESAYQKGDYNISFYNNGYKIGSGSVQLK</sequence>
<feature type="coiled-coil region" evidence="1">
    <location>
        <begin position="121"/>
        <end position="176"/>
    </location>
</feature>
<feature type="coiled-coil region" evidence="1">
    <location>
        <begin position="65"/>
        <end position="92"/>
    </location>
</feature>
<dbReference type="RefSeq" id="WP_344822643.1">
    <property type="nucleotide sequence ID" value="NZ_BAABEZ010000004.1"/>
</dbReference>
<evidence type="ECO:0000256" key="2">
    <source>
        <dbReference type="SAM" id="Phobius"/>
    </source>
</evidence>
<evidence type="ECO:0000256" key="1">
    <source>
        <dbReference type="SAM" id="Coils"/>
    </source>
</evidence>
<evidence type="ECO:0000313" key="4">
    <source>
        <dbReference type="Proteomes" id="UP001501410"/>
    </source>
</evidence>
<keyword evidence="1" id="KW-0175">Coiled coil</keyword>
<dbReference type="Gene3D" id="1.10.287.1490">
    <property type="match status" value="1"/>
</dbReference>